<dbReference type="InterPro" id="IPR011057">
    <property type="entry name" value="Mss4-like_sf"/>
</dbReference>
<dbReference type="Proteomes" id="UP000247810">
    <property type="component" value="Unassembled WGS sequence"/>
</dbReference>
<dbReference type="GO" id="GO:0046872">
    <property type="term" value="F:metal ion binding"/>
    <property type="evidence" value="ECO:0007669"/>
    <property type="project" value="UniProtKB-KW"/>
</dbReference>
<dbReference type="EMBL" id="KZ826054">
    <property type="protein sequence ID" value="PYH88989.1"/>
    <property type="molecule type" value="Genomic_DNA"/>
</dbReference>
<evidence type="ECO:0000256" key="2">
    <source>
        <dbReference type="ARBA" id="ARBA00022723"/>
    </source>
</evidence>
<dbReference type="STRING" id="1448320.A0A319CWH5"/>
<comment type="similarity">
    <text evidence="1">Belongs to the Gfa family.</text>
</comment>
<dbReference type="SUPFAM" id="SSF51316">
    <property type="entry name" value="Mss4-like"/>
    <property type="match status" value="1"/>
</dbReference>
<organism evidence="5 6">
    <name type="scientific">Aspergillus ellipticus CBS 707.79</name>
    <dbReference type="NCBI Taxonomy" id="1448320"/>
    <lineage>
        <taxon>Eukaryota</taxon>
        <taxon>Fungi</taxon>
        <taxon>Dikarya</taxon>
        <taxon>Ascomycota</taxon>
        <taxon>Pezizomycotina</taxon>
        <taxon>Eurotiomycetes</taxon>
        <taxon>Eurotiomycetidae</taxon>
        <taxon>Eurotiales</taxon>
        <taxon>Aspergillaceae</taxon>
        <taxon>Aspergillus</taxon>
        <taxon>Aspergillus subgen. Circumdati</taxon>
    </lineage>
</organism>
<keyword evidence="6" id="KW-1185">Reference proteome</keyword>
<proteinExistence type="inferred from homology"/>
<dbReference type="GO" id="GO:0016846">
    <property type="term" value="F:carbon-sulfur lyase activity"/>
    <property type="evidence" value="ECO:0007669"/>
    <property type="project" value="InterPro"/>
</dbReference>
<sequence length="137" mass="15265">MEDPKMETYTATCHCAHTRLTFTHAPLPTTRINRCNCSICTKNGYLLAYPRVSDVTFLSGEDDLVAYTFGNRVKPHKFCGRCGTSMLIDFSGAEREVERGVVAINIRTVVGVEEILGQLEYRDVDGKNKLGPPYSVD</sequence>
<dbReference type="Pfam" id="PF04828">
    <property type="entry name" value="GFA"/>
    <property type="match status" value="1"/>
</dbReference>
<evidence type="ECO:0000313" key="6">
    <source>
        <dbReference type="Proteomes" id="UP000247810"/>
    </source>
</evidence>
<name>A0A319CWH5_9EURO</name>
<gene>
    <name evidence="5" type="ORF">BO71DRAFT_390551</name>
</gene>
<accession>A0A319CWH5</accession>
<feature type="domain" description="CENP-V/GFA" evidence="4">
    <location>
        <begin position="9"/>
        <end position="122"/>
    </location>
</feature>
<dbReference type="PANTHER" id="PTHR28620:SF1">
    <property type="entry name" value="CENP-V_GFA DOMAIN-CONTAINING PROTEIN"/>
    <property type="match status" value="1"/>
</dbReference>
<keyword evidence="2" id="KW-0479">Metal-binding</keyword>
<protein>
    <submittedName>
        <fullName evidence="5">Glutathione-dependent formaldehyde-activating, GFA</fullName>
    </submittedName>
</protein>
<evidence type="ECO:0000259" key="4">
    <source>
        <dbReference type="PROSITE" id="PS51891"/>
    </source>
</evidence>
<dbReference type="InterPro" id="IPR006913">
    <property type="entry name" value="CENP-V/GFA"/>
</dbReference>
<evidence type="ECO:0000256" key="3">
    <source>
        <dbReference type="ARBA" id="ARBA00022833"/>
    </source>
</evidence>
<dbReference type="PANTHER" id="PTHR28620">
    <property type="entry name" value="CENTROMERE PROTEIN V"/>
    <property type="match status" value="1"/>
</dbReference>
<reference evidence="5 6" key="1">
    <citation type="submission" date="2018-02" db="EMBL/GenBank/DDBJ databases">
        <title>The genomes of Aspergillus section Nigri reveals drivers in fungal speciation.</title>
        <authorList>
            <consortium name="DOE Joint Genome Institute"/>
            <person name="Vesth T.C."/>
            <person name="Nybo J."/>
            <person name="Theobald S."/>
            <person name="Brandl J."/>
            <person name="Frisvad J.C."/>
            <person name="Nielsen K.F."/>
            <person name="Lyhne E.K."/>
            <person name="Kogle M.E."/>
            <person name="Kuo A."/>
            <person name="Riley R."/>
            <person name="Clum A."/>
            <person name="Nolan M."/>
            <person name="Lipzen A."/>
            <person name="Salamov A."/>
            <person name="Henrissat B."/>
            <person name="Wiebenga A."/>
            <person name="De vries R.P."/>
            <person name="Grigoriev I.V."/>
            <person name="Mortensen U.H."/>
            <person name="Andersen M.R."/>
            <person name="Baker S.E."/>
        </authorList>
    </citation>
    <scope>NUCLEOTIDE SEQUENCE [LARGE SCALE GENOMIC DNA]</scope>
    <source>
        <strain evidence="5 6">CBS 707.79</strain>
    </source>
</reference>
<keyword evidence="3" id="KW-0862">Zinc</keyword>
<dbReference type="AlphaFoldDB" id="A0A319CWH5"/>
<evidence type="ECO:0000313" key="5">
    <source>
        <dbReference type="EMBL" id="PYH88989.1"/>
    </source>
</evidence>
<evidence type="ECO:0000256" key="1">
    <source>
        <dbReference type="ARBA" id="ARBA00005495"/>
    </source>
</evidence>
<dbReference type="PROSITE" id="PS51891">
    <property type="entry name" value="CENP_V_GFA"/>
    <property type="match status" value="1"/>
</dbReference>
<dbReference type="InterPro" id="IPR052355">
    <property type="entry name" value="CENP-V-like"/>
</dbReference>
<dbReference type="OrthoDB" id="2993351at2759"/>
<dbReference type="VEuPathDB" id="FungiDB:BO71DRAFT_390551"/>
<dbReference type="Gene3D" id="2.170.150.70">
    <property type="match status" value="1"/>
</dbReference>